<keyword evidence="1" id="KW-0812">Transmembrane</keyword>
<evidence type="ECO:0000313" key="2">
    <source>
        <dbReference type="EMBL" id="PQM49232.1"/>
    </source>
</evidence>
<comment type="caution">
    <text evidence="2">The sequence shown here is derived from an EMBL/GenBank/DDBJ whole genome shotgun (WGS) entry which is preliminary data.</text>
</comment>
<proteinExistence type="predicted"/>
<keyword evidence="1" id="KW-0472">Membrane</keyword>
<dbReference type="Proteomes" id="UP000238296">
    <property type="component" value="Unassembled WGS sequence"/>
</dbReference>
<accession>A0A2S8BRE5</accession>
<sequence>MGGPQLGAFWAPPRPHIRLVAVVLFFEIMLVGAVAVITWFALYALYRLIADES</sequence>
<dbReference type="EMBL" id="PPEA01000085">
    <property type="protein sequence ID" value="PQM49232.1"/>
    <property type="molecule type" value="Genomic_DNA"/>
</dbReference>
<reference evidence="2 3" key="1">
    <citation type="journal article" date="2017" name="Int. J. Syst. Evol. Microbiol.">
        <title>Mycobacterium talmoniae sp. nov., a slowly growing mycobacterium isolated from human respiratory samples.</title>
        <authorList>
            <person name="Davidson R.M."/>
            <person name="DeGroote M.A."/>
            <person name="Marola J.L."/>
            <person name="Buss S."/>
            <person name="Jones V."/>
            <person name="McNeil M.R."/>
            <person name="Freifeld A.G."/>
            <person name="Elaine Epperson L."/>
            <person name="Hasan N.A."/>
            <person name="Jackson M."/>
            <person name="Iwen P.C."/>
            <person name="Salfinger M."/>
            <person name="Strong M."/>
        </authorList>
    </citation>
    <scope>NUCLEOTIDE SEQUENCE [LARGE SCALE GENOMIC DNA]</scope>
    <source>
        <strain evidence="2 3">ATCC BAA-2683</strain>
    </source>
</reference>
<keyword evidence="1" id="KW-1133">Transmembrane helix</keyword>
<feature type="transmembrane region" description="Helical" evidence="1">
    <location>
        <begin position="20"/>
        <end position="46"/>
    </location>
</feature>
<dbReference type="AlphaFoldDB" id="A0A2S8BRE5"/>
<name>A0A2S8BRE5_9MYCO</name>
<gene>
    <name evidence="2" type="ORF">C1Y40_00542</name>
</gene>
<evidence type="ECO:0000256" key="1">
    <source>
        <dbReference type="SAM" id="Phobius"/>
    </source>
</evidence>
<organism evidence="2 3">
    <name type="scientific">Mycobacterium talmoniae</name>
    <dbReference type="NCBI Taxonomy" id="1858794"/>
    <lineage>
        <taxon>Bacteria</taxon>
        <taxon>Bacillati</taxon>
        <taxon>Actinomycetota</taxon>
        <taxon>Actinomycetes</taxon>
        <taxon>Mycobacteriales</taxon>
        <taxon>Mycobacteriaceae</taxon>
        <taxon>Mycobacterium</taxon>
    </lineage>
</organism>
<protein>
    <submittedName>
        <fullName evidence="2">Uncharacterized protein</fullName>
    </submittedName>
</protein>
<evidence type="ECO:0000313" key="3">
    <source>
        <dbReference type="Proteomes" id="UP000238296"/>
    </source>
</evidence>